<dbReference type="SUPFAM" id="SSF53448">
    <property type="entry name" value="Nucleotide-diphospho-sugar transferases"/>
    <property type="match status" value="1"/>
</dbReference>
<gene>
    <name evidence="3" type="ORF">DW222_09565</name>
</gene>
<dbReference type="CDD" id="cd04196">
    <property type="entry name" value="GT_2_like_d"/>
    <property type="match status" value="1"/>
</dbReference>
<feature type="domain" description="Glycosyltransferase 2-like" evidence="2">
    <location>
        <begin position="9"/>
        <end position="177"/>
    </location>
</feature>
<protein>
    <submittedName>
        <fullName evidence="3">Glycosyltransferase family 2 protein</fullName>
    </submittedName>
</protein>
<dbReference type="RefSeq" id="WP_118051036.1">
    <property type="nucleotide sequence ID" value="NZ_QRJH01000004.1"/>
</dbReference>
<dbReference type="InterPro" id="IPR001173">
    <property type="entry name" value="Glyco_trans_2-like"/>
</dbReference>
<comment type="similarity">
    <text evidence="1">Belongs to the glycosyltransferase 2 family.</text>
</comment>
<dbReference type="Proteomes" id="UP000284024">
    <property type="component" value="Unassembled WGS sequence"/>
</dbReference>
<name>A0A414W1R2_9FIRM</name>
<comment type="caution">
    <text evidence="3">The sequence shown here is derived from an EMBL/GenBank/DDBJ whole genome shotgun (WGS) entry which is preliminary data.</text>
</comment>
<dbReference type="PANTHER" id="PTHR43685">
    <property type="entry name" value="GLYCOSYLTRANSFERASE"/>
    <property type="match status" value="1"/>
</dbReference>
<evidence type="ECO:0000313" key="3">
    <source>
        <dbReference type="EMBL" id="RHH18568.1"/>
    </source>
</evidence>
<evidence type="ECO:0000256" key="1">
    <source>
        <dbReference type="ARBA" id="ARBA00006739"/>
    </source>
</evidence>
<dbReference type="EMBL" id="QRJH01000004">
    <property type="protein sequence ID" value="RHH18568.1"/>
    <property type="molecule type" value="Genomic_DNA"/>
</dbReference>
<dbReference type="InterPro" id="IPR050834">
    <property type="entry name" value="Glycosyltransf_2"/>
</dbReference>
<dbReference type="GO" id="GO:0016740">
    <property type="term" value="F:transferase activity"/>
    <property type="evidence" value="ECO:0007669"/>
    <property type="project" value="UniProtKB-KW"/>
</dbReference>
<evidence type="ECO:0000313" key="4">
    <source>
        <dbReference type="Proteomes" id="UP000284024"/>
    </source>
</evidence>
<dbReference type="AlphaFoldDB" id="A0A414W1R2"/>
<reference evidence="3 4" key="1">
    <citation type="submission" date="2018-08" db="EMBL/GenBank/DDBJ databases">
        <title>A genome reference for cultivated species of the human gut microbiota.</title>
        <authorList>
            <person name="Zou Y."/>
            <person name="Xue W."/>
            <person name="Luo G."/>
        </authorList>
    </citation>
    <scope>NUCLEOTIDE SEQUENCE [LARGE SCALE GENOMIC DNA]</scope>
    <source>
        <strain evidence="3 4">AM18-2AC</strain>
    </source>
</reference>
<proteinExistence type="inferred from homology"/>
<dbReference type="Gene3D" id="3.90.550.10">
    <property type="entry name" value="Spore Coat Polysaccharide Biosynthesis Protein SpsA, Chain A"/>
    <property type="match status" value="1"/>
</dbReference>
<organism evidence="3 4">
    <name type="scientific">Blautia obeum</name>
    <dbReference type="NCBI Taxonomy" id="40520"/>
    <lineage>
        <taxon>Bacteria</taxon>
        <taxon>Bacillati</taxon>
        <taxon>Bacillota</taxon>
        <taxon>Clostridia</taxon>
        <taxon>Lachnospirales</taxon>
        <taxon>Lachnospiraceae</taxon>
        <taxon>Blautia</taxon>
    </lineage>
</organism>
<dbReference type="Pfam" id="PF00535">
    <property type="entry name" value="Glycos_transf_2"/>
    <property type="match status" value="1"/>
</dbReference>
<accession>A0A414W1R2</accession>
<sequence>MLMDEHYISVALCTYNGERFIKEQLESILNQNIPVNEIIIGDDGSTDNTIEIIEGILEKSGIEYQIICNENNLGFCKNFENVIAHTKGDIIFLSDQDDVWRTNKVEKMISHFDQNEKCFLVFSDAYLVDSEMNRLPGSLWEAVYYKKNRLKFQMWMDLLLSGNYVTGATMAFRRELFKMAVPFPQKSYHDAWLAIYAALYGEIEEESEQLIYYRQHGHNLVGAKKEKGLKEIVENKILLGKRAIKEQYEDHKKMYEFYHEIYLREKEKMKKTDIKKVKSCLDAQKKFCEISGDRKIYSLKIIAQGIIRGKYKKYCRKPIGFCGCDVLYCIFNKR</sequence>
<dbReference type="InterPro" id="IPR029044">
    <property type="entry name" value="Nucleotide-diphossugar_trans"/>
</dbReference>
<dbReference type="PANTHER" id="PTHR43685:SF11">
    <property type="entry name" value="GLYCOSYLTRANSFERASE TAGX-RELATED"/>
    <property type="match status" value="1"/>
</dbReference>
<keyword evidence="3" id="KW-0808">Transferase</keyword>
<evidence type="ECO:0000259" key="2">
    <source>
        <dbReference type="Pfam" id="PF00535"/>
    </source>
</evidence>